<feature type="domain" description="Resolvase/invertase-type recombinase catalytic" evidence="1">
    <location>
        <begin position="9"/>
        <end position="158"/>
    </location>
</feature>
<organism evidence="2 3">
    <name type="scientific">Prosthecobacter dejongeii</name>
    <dbReference type="NCBI Taxonomy" id="48465"/>
    <lineage>
        <taxon>Bacteria</taxon>
        <taxon>Pseudomonadati</taxon>
        <taxon>Verrucomicrobiota</taxon>
        <taxon>Verrucomicrobiia</taxon>
        <taxon>Verrucomicrobiales</taxon>
        <taxon>Verrucomicrobiaceae</taxon>
        <taxon>Prosthecobacter</taxon>
    </lineage>
</organism>
<comment type="caution">
    <text evidence="2">The sequence shown here is derived from an EMBL/GenBank/DDBJ whole genome shotgun (WGS) entry which is preliminary data.</text>
</comment>
<dbReference type="PROSITE" id="PS51736">
    <property type="entry name" value="RECOMBINASES_3"/>
    <property type="match status" value="1"/>
</dbReference>
<dbReference type="Proteomes" id="UP000534294">
    <property type="component" value="Unassembled WGS sequence"/>
</dbReference>
<name>A0A7W7YN04_9BACT</name>
<dbReference type="PANTHER" id="PTHR30461">
    <property type="entry name" value="DNA-INVERTASE FROM LAMBDOID PROPHAGE"/>
    <property type="match status" value="1"/>
</dbReference>
<dbReference type="GO" id="GO:0003677">
    <property type="term" value="F:DNA binding"/>
    <property type="evidence" value="ECO:0007669"/>
    <property type="project" value="InterPro"/>
</dbReference>
<dbReference type="InterPro" id="IPR050639">
    <property type="entry name" value="SSR_resolvase"/>
</dbReference>
<dbReference type="InterPro" id="IPR036162">
    <property type="entry name" value="Resolvase-like_N_sf"/>
</dbReference>
<evidence type="ECO:0000313" key="2">
    <source>
        <dbReference type="EMBL" id="MBB5038982.1"/>
    </source>
</evidence>
<dbReference type="InterPro" id="IPR006119">
    <property type="entry name" value="Resolv_N"/>
</dbReference>
<dbReference type="EMBL" id="JACHIF010000006">
    <property type="protein sequence ID" value="MBB5038982.1"/>
    <property type="molecule type" value="Genomic_DNA"/>
</dbReference>
<dbReference type="Gene3D" id="3.40.50.1390">
    <property type="entry name" value="Resolvase, N-terminal catalytic domain"/>
    <property type="match status" value="1"/>
</dbReference>
<protein>
    <submittedName>
        <fullName evidence="2">DNA invertase Pin-like site-specific DNA recombinase</fullName>
    </submittedName>
</protein>
<dbReference type="AlphaFoldDB" id="A0A7W7YN04"/>
<evidence type="ECO:0000259" key="1">
    <source>
        <dbReference type="PROSITE" id="PS51736"/>
    </source>
</evidence>
<proteinExistence type="predicted"/>
<keyword evidence="3" id="KW-1185">Reference proteome</keyword>
<dbReference type="SMART" id="SM00857">
    <property type="entry name" value="Resolvase"/>
    <property type="match status" value="1"/>
</dbReference>
<accession>A0A7W7YN04</accession>
<gene>
    <name evidence="2" type="ORF">HNQ64_003247</name>
</gene>
<reference evidence="2 3" key="1">
    <citation type="submission" date="2020-08" db="EMBL/GenBank/DDBJ databases">
        <title>Genomic Encyclopedia of Type Strains, Phase IV (KMG-IV): sequencing the most valuable type-strain genomes for metagenomic binning, comparative biology and taxonomic classification.</title>
        <authorList>
            <person name="Goeker M."/>
        </authorList>
    </citation>
    <scope>NUCLEOTIDE SEQUENCE [LARGE SCALE GENOMIC DNA]</scope>
    <source>
        <strain evidence="2 3">DSM 12251</strain>
    </source>
</reference>
<evidence type="ECO:0000313" key="3">
    <source>
        <dbReference type="Proteomes" id="UP000534294"/>
    </source>
</evidence>
<dbReference type="Pfam" id="PF00239">
    <property type="entry name" value="Resolvase"/>
    <property type="match status" value="1"/>
</dbReference>
<dbReference type="SUPFAM" id="SSF53041">
    <property type="entry name" value="Resolvase-like"/>
    <property type="match status" value="1"/>
</dbReference>
<dbReference type="PANTHER" id="PTHR30461:SF19">
    <property type="entry name" value="SITE-SPECIFIC RECOMBINASE RESOLVASE FAMILY"/>
    <property type="match status" value="1"/>
</dbReference>
<dbReference type="CDD" id="cd00338">
    <property type="entry name" value="Ser_Recombinase"/>
    <property type="match status" value="1"/>
</dbReference>
<dbReference type="GO" id="GO:0000150">
    <property type="term" value="F:DNA strand exchange activity"/>
    <property type="evidence" value="ECO:0007669"/>
    <property type="project" value="InterPro"/>
</dbReference>
<dbReference type="RefSeq" id="WP_184210283.1">
    <property type="nucleotide sequence ID" value="NZ_JACHIF010000006.1"/>
</dbReference>
<sequence length="216" mass="23754">MEKKPAKTPVAILVRVSTAKQETDRQVSELRSYADKKGYEVVAVCEETVSGRAQETERHGLREVEALAESGAVKKVLVHEVSRLARKNSIVHRFVENLEEKGVSLYWHAQGVETLLGNGKRNPAASIMLALLAEMARNEVETLSTRIKSGLAEAKKKGRKLGRPEGSTLERSDFLAKHRDIMRLLKAGQSVRNTAKITGKGMSTVQRVKASIGDAL</sequence>